<sequence>MREKRAEIVIGRQVAAAEEWRRVSSLSLLVEVEVINERREDREERKGEWGEEKGVADLEGDGKSKVLLGGGGEGRRRRWEAD</sequence>
<dbReference type="AlphaFoldDB" id="A0AAV2EVS8"/>
<protein>
    <submittedName>
        <fullName evidence="2">Uncharacterized protein</fullName>
    </submittedName>
</protein>
<organism evidence="2 3">
    <name type="scientific">Linum trigynum</name>
    <dbReference type="NCBI Taxonomy" id="586398"/>
    <lineage>
        <taxon>Eukaryota</taxon>
        <taxon>Viridiplantae</taxon>
        <taxon>Streptophyta</taxon>
        <taxon>Embryophyta</taxon>
        <taxon>Tracheophyta</taxon>
        <taxon>Spermatophyta</taxon>
        <taxon>Magnoliopsida</taxon>
        <taxon>eudicotyledons</taxon>
        <taxon>Gunneridae</taxon>
        <taxon>Pentapetalae</taxon>
        <taxon>rosids</taxon>
        <taxon>fabids</taxon>
        <taxon>Malpighiales</taxon>
        <taxon>Linaceae</taxon>
        <taxon>Linum</taxon>
    </lineage>
</organism>
<feature type="compositionally biased region" description="Basic and acidic residues" evidence="1">
    <location>
        <begin position="39"/>
        <end position="64"/>
    </location>
</feature>
<evidence type="ECO:0000313" key="2">
    <source>
        <dbReference type="EMBL" id="CAL1390004.1"/>
    </source>
</evidence>
<dbReference type="EMBL" id="OZ034818">
    <property type="protein sequence ID" value="CAL1390004.1"/>
    <property type="molecule type" value="Genomic_DNA"/>
</dbReference>
<feature type="region of interest" description="Disordered" evidence="1">
    <location>
        <begin position="39"/>
        <end position="82"/>
    </location>
</feature>
<dbReference type="Proteomes" id="UP001497516">
    <property type="component" value="Chromosome 5"/>
</dbReference>
<name>A0AAV2EVS8_9ROSI</name>
<accession>A0AAV2EVS8</accession>
<keyword evidence="3" id="KW-1185">Reference proteome</keyword>
<evidence type="ECO:0000256" key="1">
    <source>
        <dbReference type="SAM" id="MobiDB-lite"/>
    </source>
</evidence>
<evidence type="ECO:0000313" key="3">
    <source>
        <dbReference type="Proteomes" id="UP001497516"/>
    </source>
</evidence>
<proteinExistence type="predicted"/>
<gene>
    <name evidence="2" type="ORF">LTRI10_LOCUS30816</name>
</gene>
<reference evidence="2 3" key="1">
    <citation type="submission" date="2024-04" db="EMBL/GenBank/DDBJ databases">
        <authorList>
            <person name="Fracassetti M."/>
        </authorList>
    </citation>
    <scope>NUCLEOTIDE SEQUENCE [LARGE SCALE GENOMIC DNA]</scope>
</reference>